<feature type="domain" description="Glycosyl transferase family 1" evidence="2">
    <location>
        <begin position="181"/>
        <end position="343"/>
    </location>
</feature>
<evidence type="ECO:0000259" key="2">
    <source>
        <dbReference type="Pfam" id="PF00534"/>
    </source>
</evidence>
<dbReference type="SUPFAM" id="SSF53756">
    <property type="entry name" value="UDP-Glycosyltransferase/glycogen phosphorylase"/>
    <property type="match status" value="1"/>
</dbReference>
<dbReference type="Gene3D" id="3.40.50.2000">
    <property type="entry name" value="Glycogen Phosphorylase B"/>
    <property type="match status" value="2"/>
</dbReference>
<proteinExistence type="predicted"/>
<sequence length="365" mass="40792">MMGAGATRGIGRYIEELIRAMTHVAPEHRYTLLVQDPERSTFQGHPSVEHVRADVHWYGLAEQMRLPSIIAQTKPDLVHIPHWNVPVMSRAPRVVTIHDLILLEEPLSANVTTRGPIVASLKRFGYRACLHDALFRSRRVLVPTQFVADQIRRHFPGLATPMDVTGEGMPAVVESTWSDPDQDQPYLLYVGSAYPHKNLDRLLDAWQRLAPSHQTMSLVIAGDLDAFMRRTEARAASMGLPRVRFLGRVTDDELSRLYSKALALVFPSRLEGFGLPPLEALAHGCPVISSDAASMREVLGSDGVIFFQQSDPDGMIRAVETVLRDPVGVRIQARQAVSALRERHDWQKAARRTLAAYEQSVHASR</sequence>
<dbReference type="Proteomes" id="UP000176603">
    <property type="component" value="Unassembled WGS sequence"/>
</dbReference>
<keyword evidence="1" id="KW-0808">Transferase</keyword>
<gene>
    <name evidence="4" type="ORF">A3E39_00020</name>
</gene>
<protein>
    <recommendedName>
        <fullName evidence="6">Glycosyl transferase family 1 domain-containing protein</fullName>
    </recommendedName>
</protein>
<dbReference type="GO" id="GO:0009103">
    <property type="term" value="P:lipopolysaccharide biosynthetic process"/>
    <property type="evidence" value="ECO:0007669"/>
    <property type="project" value="TreeGrafter"/>
</dbReference>
<dbReference type="InterPro" id="IPR028098">
    <property type="entry name" value="Glyco_trans_4-like_N"/>
</dbReference>
<dbReference type="GO" id="GO:0016757">
    <property type="term" value="F:glycosyltransferase activity"/>
    <property type="evidence" value="ECO:0007669"/>
    <property type="project" value="InterPro"/>
</dbReference>
<evidence type="ECO:0008006" key="6">
    <source>
        <dbReference type="Google" id="ProtNLM"/>
    </source>
</evidence>
<dbReference type="CDD" id="cd03809">
    <property type="entry name" value="GT4_MtfB-like"/>
    <property type="match status" value="1"/>
</dbReference>
<dbReference type="Pfam" id="PF00534">
    <property type="entry name" value="Glycos_transf_1"/>
    <property type="match status" value="1"/>
</dbReference>
<feature type="domain" description="Glycosyltransferase subfamily 4-like N-terminal" evidence="3">
    <location>
        <begin position="8"/>
        <end position="156"/>
    </location>
</feature>
<dbReference type="EMBL" id="MGEH01000007">
    <property type="protein sequence ID" value="OGL79497.1"/>
    <property type="molecule type" value="Genomic_DNA"/>
</dbReference>
<evidence type="ECO:0000256" key="1">
    <source>
        <dbReference type="ARBA" id="ARBA00022679"/>
    </source>
</evidence>
<dbReference type="STRING" id="1802399.A3E39_00020"/>
<organism evidence="4 5">
    <name type="scientific">Candidatus Uhrbacteria bacterium RIFCSPHIGHO2_12_FULL_60_25</name>
    <dbReference type="NCBI Taxonomy" id="1802399"/>
    <lineage>
        <taxon>Bacteria</taxon>
        <taxon>Candidatus Uhriibacteriota</taxon>
    </lineage>
</organism>
<dbReference type="PANTHER" id="PTHR46401:SF2">
    <property type="entry name" value="GLYCOSYLTRANSFERASE WBBK-RELATED"/>
    <property type="match status" value="1"/>
</dbReference>
<dbReference type="Pfam" id="PF13439">
    <property type="entry name" value="Glyco_transf_4"/>
    <property type="match status" value="1"/>
</dbReference>
<dbReference type="InterPro" id="IPR001296">
    <property type="entry name" value="Glyco_trans_1"/>
</dbReference>
<dbReference type="AlphaFoldDB" id="A0A1F7UP71"/>
<comment type="caution">
    <text evidence="4">The sequence shown here is derived from an EMBL/GenBank/DDBJ whole genome shotgun (WGS) entry which is preliminary data.</text>
</comment>
<evidence type="ECO:0000313" key="4">
    <source>
        <dbReference type="EMBL" id="OGL79497.1"/>
    </source>
</evidence>
<evidence type="ECO:0000259" key="3">
    <source>
        <dbReference type="Pfam" id="PF13439"/>
    </source>
</evidence>
<dbReference type="PANTHER" id="PTHR46401">
    <property type="entry name" value="GLYCOSYLTRANSFERASE WBBK-RELATED"/>
    <property type="match status" value="1"/>
</dbReference>
<reference evidence="4 5" key="1">
    <citation type="journal article" date="2016" name="Nat. Commun.">
        <title>Thousands of microbial genomes shed light on interconnected biogeochemical processes in an aquifer system.</title>
        <authorList>
            <person name="Anantharaman K."/>
            <person name="Brown C.T."/>
            <person name="Hug L.A."/>
            <person name="Sharon I."/>
            <person name="Castelle C.J."/>
            <person name="Probst A.J."/>
            <person name="Thomas B.C."/>
            <person name="Singh A."/>
            <person name="Wilkins M.J."/>
            <person name="Karaoz U."/>
            <person name="Brodie E.L."/>
            <person name="Williams K.H."/>
            <person name="Hubbard S.S."/>
            <person name="Banfield J.F."/>
        </authorList>
    </citation>
    <scope>NUCLEOTIDE SEQUENCE [LARGE SCALE GENOMIC DNA]</scope>
</reference>
<evidence type="ECO:0000313" key="5">
    <source>
        <dbReference type="Proteomes" id="UP000176603"/>
    </source>
</evidence>
<name>A0A1F7UP71_9BACT</name>
<accession>A0A1F7UP71</accession>